<protein>
    <submittedName>
        <fullName evidence="1">Uncharacterized protein</fullName>
    </submittedName>
</protein>
<reference evidence="1 2" key="1">
    <citation type="submission" date="2019-03" db="EMBL/GenBank/DDBJ databases">
        <title>Freshwater and sediment microbial communities from various areas in North America, analyzing microbe dynamics in response to fracking.</title>
        <authorList>
            <person name="Lamendella R."/>
        </authorList>
    </citation>
    <scope>NUCLEOTIDE SEQUENCE [LARGE SCALE GENOMIC DNA]</scope>
    <source>
        <strain evidence="1 2">1_TX</strain>
    </source>
</reference>
<keyword evidence="2" id="KW-1185">Reference proteome</keyword>
<gene>
    <name evidence="1" type="ORF">DFO68_11381</name>
</gene>
<dbReference type="Proteomes" id="UP000295150">
    <property type="component" value="Unassembled WGS sequence"/>
</dbReference>
<proteinExistence type="predicted"/>
<comment type="caution">
    <text evidence="1">The sequence shown here is derived from an EMBL/GenBank/DDBJ whole genome shotgun (WGS) entry which is preliminary data.</text>
</comment>
<organism evidence="1 2">
    <name type="scientific">Halomonas ventosae</name>
    <dbReference type="NCBI Taxonomy" id="229007"/>
    <lineage>
        <taxon>Bacteria</taxon>
        <taxon>Pseudomonadati</taxon>
        <taxon>Pseudomonadota</taxon>
        <taxon>Gammaproteobacteria</taxon>
        <taxon>Oceanospirillales</taxon>
        <taxon>Halomonadaceae</taxon>
        <taxon>Halomonas</taxon>
    </lineage>
</organism>
<evidence type="ECO:0000313" key="2">
    <source>
        <dbReference type="Proteomes" id="UP000295150"/>
    </source>
</evidence>
<evidence type="ECO:0000313" key="1">
    <source>
        <dbReference type="EMBL" id="TDO06071.1"/>
    </source>
</evidence>
<dbReference type="AlphaFoldDB" id="A0A4R6HDY2"/>
<sequence length="77" mass="8729">MEPDRSAGNKALDDVLTDEGLWLWTMLLALDHVIVAHCAAQQILSGTFYDWMNVPVLFLENAACQSYCKLLILRDFN</sequence>
<name>A0A4R6HDY2_9GAMM</name>
<accession>A0A4R6HDY2</accession>
<dbReference type="EMBL" id="SNWH01000013">
    <property type="protein sequence ID" value="TDO06071.1"/>
    <property type="molecule type" value="Genomic_DNA"/>
</dbReference>